<keyword evidence="5 7" id="KW-0472">Membrane</keyword>
<feature type="transmembrane region" description="Helical" evidence="7">
    <location>
        <begin position="6"/>
        <end position="23"/>
    </location>
</feature>
<feature type="transmembrane region" description="Helical" evidence="7">
    <location>
        <begin position="30"/>
        <end position="48"/>
    </location>
</feature>
<dbReference type="RefSeq" id="WP_166280457.1">
    <property type="nucleotide sequence ID" value="NZ_JTHE03000028.1"/>
</dbReference>
<dbReference type="GO" id="GO:0005886">
    <property type="term" value="C:plasma membrane"/>
    <property type="evidence" value="ECO:0007669"/>
    <property type="project" value="UniProtKB-SubCell"/>
</dbReference>
<accession>A0ABD4T084</accession>
<evidence type="ECO:0000313" key="9">
    <source>
        <dbReference type="EMBL" id="MCM1982044.1"/>
    </source>
</evidence>
<name>A0ABD4T084_9CYAN</name>
<keyword evidence="10" id="KW-1185">Reference proteome</keyword>
<evidence type="ECO:0000313" key="10">
    <source>
        <dbReference type="Proteomes" id="UP000031561"/>
    </source>
</evidence>
<gene>
    <name evidence="9" type="ORF">QQ91_0004255</name>
</gene>
<dbReference type="NCBIfam" id="NF005628">
    <property type="entry name" value="PRK07377.1-4"/>
    <property type="match status" value="1"/>
</dbReference>
<feature type="compositionally biased region" description="Low complexity" evidence="6">
    <location>
        <begin position="191"/>
        <end position="208"/>
    </location>
</feature>
<dbReference type="Proteomes" id="UP000031561">
    <property type="component" value="Unassembled WGS sequence"/>
</dbReference>
<evidence type="ECO:0000259" key="8">
    <source>
        <dbReference type="Pfam" id="PF13244"/>
    </source>
</evidence>
<keyword evidence="3 7" id="KW-0812">Transmembrane</keyword>
<protein>
    <submittedName>
        <fullName evidence="9">DUF4040 domain-containing protein</fullName>
    </submittedName>
</protein>
<proteinExistence type="predicted"/>
<dbReference type="InterPro" id="IPR025383">
    <property type="entry name" value="MrpA_C/MbhD"/>
</dbReference>
<evidence type="ECO:0000256" key="3">
    <source>
        <dbReference type="ARBA" id="ARBA00022692"/>
    </source>
</evidence>
<dbReference type="Pfam" id="PF13244">
    <property type="entry name" value="MbhD"/>
    <property type="match status" value="1"/>
</dbReference>
<evidence type="ECO:0000256" key="7">
    <source>
        <dbReference type="SAM" id="Phobius"/>
    </source>
</evidence>
<sequence>MTEEVYILAIAALMPLTASLLLVQTNPYHALVIRGILGAVAALVYALFGAADVALTEALVGTMLSITLYAIAVRSSLRMQLGILETEGQASLAQTQEGQQLITTMQQAISSHHLRLELVPFSQIQDLQSALRKREVHATLVRLPEGEASDGPSDSASYQCQVRVQRLAELLDPQLSPQGVRLVQVFPEASVSPSPASSAAVDPSGGAPNLQMGGEA</sequence>
<comment type="caution">
    <text evidence="9">The sequence shown here is derived from an EMBL/GenBank/DDBJ whole genome shotgun (WGS) entry which is preliminary data.</text>
</comment>
<evidence type="ECO:0000256" key="2">
    <source>
        <dbReference type="ARBA" id="ARBA00022475"/>
    </source>
</evidence>
<dbReference type="NCBIfam" id="NF005630">
    <property type="entry name" value="PRK07377.1-6"/>
    <property type="match status" value="1"/>
</dbReference>
<keyword evidence="4 7" id="KW-1133">Transmembrane helix</keyword>
<comment type="subcellular location">
    <subcellularLocation>
        <location evidence="1">Cell membrane</location>
        <topology evidence="1">Multi-pass membrane protein</topology>
    </subcellularLocation>
</comment>
<feature type="domain" description="MrpA C-terminal/MbhD" evidence="8">
    <location>
        <begin position="12"/>
        <end position="75"/>
    </location>
</feature>
<keyword evidence="2" id="KW-1003">Cell membrane</keyword>
<reference evidence="9 10" key="1">
    <citation type="journal article" date="2015" name="Genome Announc.">
        <title>Draft Genome Sequence of Filamentous Marine Cyanobacterium Lyngbya confervoides Strain BDU141951.</title>
        <authorList>
            <person name="Chandrababunaidu M.M."/>
            <person name="Sen D."/>
            <person name="Tripathy S."/>
        </authorList>
    </citation>
    <scope>NUCLEOTIDE SEQUENCE [LARGE SCALE GENOMIC DNA]</scope>
    <source>
        <strain evidence="9 10">BDU141951</strain>
    </source>
</reference>
<evidence type="ECO:0000256" key="5">
    <source>
        <dbReference type="ARBA" id="ARBA00023136"/>
    </source>
</evidence>
<feature type="transmembrane region" description="Helical" evidence="7">
    <location>
        <begin position="54"/>
        <end position="73"/>
    </location>
</feature>
<organism evidence="9 10">
    <name type="scientific">Lyngbya confervoides BDU141951</name>
    <dbReference type="NCBI Taxonomy" id="1574623"/>
    <lineage>
        <taxon>Bacteria</taxon>
        <taxon>Bacillati</taxon>
        <taxon>Cyanobacteriota</taxon>
        <taxon>Cyanophyceae</taxon>
        <taxon>Oscillatoriophycideae</taxon>
        <taxon>Oscillatoriales</taxon>
        <taxon>Microcoleaceae</taxon>
        <taxon>Lyngbya</taxon>
    </lineage>
</organism>
<dbReference type="EMBL" id="JTHE03000028">
    <property type="protein sequence ID" value="MCM1982044.1"/>
    <property type="molecule type" value="Genomic_DNA"/>
</dbReference>
<evidence type="ECO:0000256" key="1">
    <source>
        <dbReference type="ARBA" id="ARBA00004651"/>
    </source>
</evidence>
<evidence type="ECO:0000256" key="4">
    <source>
        <dbReference type="ARBA" id="ARBA00022989"/>
    </source>
</evidence>
<dbReference type="AlphaFoldDB" id="A0ABD4T084"/>
<feature type="region of interest" description="Disordered" evidence="6">
    <location>
        <begin position="191"/>
        <end position="216"/>
    </location>
</feature>
<evidence type="ECO:0000256" key="6">
    <source>
        <dbReference type="SAM" id="MobiDB-lite"/>
    </source>
</evidence>